<proteinExistence type="inferred from homology"/>
<evidence type="ECO:0000259" key="2">
    <source>
        <dbReference type="PROSITE" id="PS50404"/>
    </source>
</evidence>
<name>A0A4Y7T0S3_COPMI</name>
<dbReference type="Pfam" id="PF22041">
    <property type="entry name" value="GST_C_7"/>
    <property type="match status" value="1"/>
</dbReference>
<dbReference type="PROSITE" id="PS50404">
    <property type="entry name" value="GST_NTER"/>
    <property type="match status" value="1"/>
</dbReference>
<keyword evidence="4" id="KW-1185">Reference proteome</keyword>
<dbReference type="STRING" id="71717.A0A4Y7T0S3"/>
<dbReference type="InterPro" id="IPR054416">
    <property type="entry name" value="GST_UstS-like_C"/>
</dbReference>
<dbReference type="Proteomes" id="UP000298030">
    <property type="component" value="Unassembled WGS sequence"/>
</dbReference>
<evidence type="ECO:0000256" key="1">
    <source>
        <dbReference type="ARBA" id="ARBA00007409"/>
    </source>
</evidence>
<sequence length="261" mass="29702">MITLFDIPSTAPGSAWSLNPWRTRLALAYKGIPFRTEWVEYPDIRPVLQSHNIQPTGKLADGSGYYSVPAILDIDDATGEVNTALADSFPIVKYLDEAYPDTPRLIPEGTSEDQETFARGYIRSILPILIIMIKVGLPKLNERSQDHYSTARAEDLFPLFKVKRVEKWPWSEEDQAKHWADAKKALDALDEKLTATDAKGPWYLGDRISFADFVIGASLIWMELLLGEESEEWKNVTTWNGGRWKRFIEGISEWRVKGLKN</sequence>
<comment type="similarity">
    <text evidence="1">Belongs to the GST superfamily.</text>
</comment>
<dbReference type="OrthoDB" id="4951845at2759"/>
<reference evidence="3 4" key="1">
    <citation type="journal article" date="2019" name="Nat. Ecol. Evol.">
        <title>Megaphylogeny resolves global patterns of mushroom evolution.</title>
        <authorList>
            <person name="Varga T."/>
            <person name="Krizsan K."/>
            <person name="Foldi C."/>
            <person name="Dima B."/>
            <person name="Sanchez-Garcia M."/>
            <person name="Sanchez-Ramirez S."/>
            <person name="Szollosi G.J."/>
            <person name="Szarkandi J.G."/>
            <person name="Papp V."/>
            <person name="Albert L."/>
            <person name="Andreopoulos W."/>
            <person name="Angelini C."/>
            <person name="Antonin V."/>
            <person name="Barry K.W."/>
            <person name="Bougher N.L."/>
            <person name="Buchanan P."/>
            <person name="Buyck B."/>
            <person name="Bense V."/>
            <person name="Catcheside P."/>
            <person name="Chovatia M."/>
            <person name="Cooper J."/>
            <person name="Damon W."/>
            <person name="Desjardin D."/>
            <person name="Finy P."/>
            <person name="Geml J."/>
            <person name="Haridas S."/>
            <person name="Hughes K."/>
            <person name="Justo A."/>
            <person name="Karasinski D."/>
            <person name="Kautmanova I."/>
            <person name="Kiss B."/>
            <person name="Kocsube S."/>
            <person name="Kotiranta H."/>
            <person name="LaButti K.M."/>
            <person name="Lechner B.E."/>
            <person name="Liimatainen K."/>
            <person name="Lipzen A."/>
            <person name="Lukacs Z."/>
            <person name="Mihaltcheva S."/>
            <person name="Morgado L.N."/>
            <person name="Niskanen T."/>
            <person name="Noordeloos M.E."/>
            <person name="Ohm R.A."/>
            <person name="Ortiz-Santana B."/>
            <person name="Ovrebo C."/>
            <person name="Racz N."/>
            <person name="Riley R."/>
            <person name="Savchenko A."/>
            <person name="Shiryaev A."/>
            <person name="Soop K."/>
            <person name="Spirin V."/>
            <person name="Szebenyi C."/>
            <person name="Tomsovsky M."/>
            <person name="Tulloss R.E."/>
            <person name="Uehling J."/>
            <person name="Grigoriev I.V."/>
            <person name="Vagvolgyi C."/>
            <person name="Papp T."/>
            <person name="Martin F.M."/>
            <person name="Miettinen O."/>
            <person name="Hibbett D.S."/>
            <person name="Nagy L.G."/>
        </authorList>
    </citation>
    <scope>NUCLEOTIDE SEQUENCE [LARGE SCALE GENOMIC DNA]</scope>
    <source>
        <strain evidence="3 4">FP101781</strain>
    </source>
</reference>
<gene>
    <name evidence="3" type="ORF">FA13DRAFT_1736220</name>
</gene>
<feature type="domain" description="GST N-terminal" evidence="2">
    <location>
        <begin position="7"/>
        <end position="103"/>
    </location>
</feature>
<evidence type="ECO:0000313" key="4">
    <source>
        <dbReference type="Proteomes" id="UP000298030"/>
    </source>
</evidence>
<accession>A0A4Y7T0S3</accession>
<dbReference type="SUPFAM" id="SSF47616">
    <property type="entry name" value="GST C-terminal domain-like"/>
    <property type="match status" value="1"/>
</dbReference>
<dbReference type="PANTHER" id="PTHR44051">
    <property type="entry name" value="GLUTATHIONE S-TRANSFERASE-RELATED"/>
    <property type="match status" value="1"/>
</dbReference>
<protein>
    <recommendedName>
        <fullName evidence="2">GST N-terminal domain-containing protein</fullName>
    </recommendedName>
</protein>
<dbReference type="InterPro" id="IPR004045">
    <property type="entry name" value="Glutathione_S-Trfase_N"/>
</dbReference>
<organism evidence="3 4">
    <name type="scientific">Coprinellus micaceus</name>
    <name type="common">Glistening ink-cap mushroom</name>
    <name type="synonym">Coprinus micaceus</name>
    <dbReference type="NCBI Taxonomy" id="71717"/>
    <lineage>
        <taxon>Eukaryota</taxon>
        <taxon>Fungi</taxon>
        <taxon>Dikarya</taxon>
        <taxon>Basidiomycota</taxon>
        <taxon>Agaricomycotina</taxon>
        <taxon>Agaricomycetes</taxon>
        <taxon>Agaricomycetidae</taxon>
        <taxon>Agaricales</taxon>
        <taxon>Agaricineae</taxon>
        <taxon>Psathyrellaceae</taxon>
        <taxon>Coprinellus</taxon>
    </lineage>
</organism>
<dbReference type="Gene3D" id="3.40.30.10">
    <property type="entry name" value="Glutaredoxin"/>
    <property type="match status" value="1"/>
</dbReference>
<dbReference type="EMBL" id="QPFP01000037">
    <property type="protein sequence ID" value="TEB27756.1"/>
    <property type="molecule type" value="Genomic_DNA"/>
</dbReference>
<dbReference type="CDD" id="cd03038">
    <property type="entry name" value="GST_N_etherase_LigE"/>
    <property type="match status" value="1"/>
</dbReference>
<dbReference type="PANTHER" id="PTHR44051:SF8">
    <property type="entry name" value="GLUTATHIONE S-TRANSFERASE GSTA"/>
    <property type="match status" value="1"/>
</dbReference>
<comment type="caution">
    <text evidence="3">The sequence shown here is derived from an EMBL/GenBank/DDBJ whole genome shotgun (WGS) entry which is preliminary data.</text>
</comment>
<dbReference type="AlphaFoldDB" id="A0A4Y7T0S3"/>
<evidence type="ECO:0000313" key="3">
    <source>
        <dbReference type="EMBL" id="TEB27756.1"/>
    </source>
</evidence>
<dbReference type="InterPro" id="IPR036249">
    <property type="entry name" value="Thioredoxin-like_sf"/>
</dbReference>
<dbReference type="Gene3D" id="1.20.1050.10">
    <property type="match status" value="1"/>
</dbReference>
<dbReference type="SUPFAM" id="SSF52833">
    <property type="entry name" value="Thioredoxin-like"/>
    <property type="match status" value="1"/>
</dbReference>
<dbReference type="Pfam" id="PF13409">
    <property type="entry name" value="GST_N_2"/>
    <property type="match status" value="1"/>
</dbReference>
<dbReference type="InterPro" id="IPR036282">
    <property type="entry name" value="Glutathione-S-Trfase_C_sf"/>
</dbReference>